<organism evidence="1 2">
    <name type="scientific">Brachionus calyciflorus</name>
    <dbReference type="NCBI Taxonomy" id="104777"/>
    <lineage>
        <taxon>Eukaryota</taxon>
        <taxon>Metazoa</taxon>
        <taxon>Spiralia</taxon>
        <taxon>Gnathifera</taxon>
        <taxon>Rotifera</taxon>
        <taxon>Eurotatoria</taxon>
        <taxon>Monogononta</taxon>
        <taxon>Pseudotrocha</taxon>
        <taxon>Ploima</taxon>
        <taxon>Brachionidae</taxon>
        <taxon>Brachionus</taxon>
    </lineage>
</organism>
<protein>
    <recommendedName>
        <fullName evidence="3">FLYWCH-type domain-containing protein</fullName>
    </recommendedName>
</protein>
<evidence type="ECO:0000313" key="1">
    <source>
        <dbReference type="EMBL" id="CAF1027246.1"/>
    </source>
</evidence>
<gene>
    <name evidence="1" type="ORF">OXX778_LOCUS17679</name>
</gene>
<keyword evidence="2" id="KW-1185">Reference proteome</keyword>
<name>A0A814IQV0_9BILA</name>
<dbReference type="PANTHER" id="PTHR47160">
    <property type="entry name" value="PUTATIVE-RELATED"/>
    <property type="match status" value="1"/>
</dbReference>
<dbReference type="AlphaFoldDB" id="A0A814IQV0"/>
<proteinExistence type="predicted"/>
<sequence length="332" mass="38357">MSKINRNGMKLISKGFAYTKERGPNTLGKVTWKCEYTTKCTGRGYSKGFEPPFTLTVVHKNPGPDFTRHQVLQSNIEIKNRAEISRDKPRTIIEETNKQISLDAVMKLPNYDASRAKIKRARSNKAGAGKEFGDLSKIEIKDELKSTYRNEKFLWGDSGADDPERILVFTTKENLKLMDKHRDWFCDGTFDISPTLFTQLYSIHVIINNKDFPVLYAFLRNKNQDTYVKLLQALAFVKSEDVIKGFNLIKKKKSKKVRVVPRFPICTWNLYDRIINCQPRTTNAVEAWHNALSSDEKNHLKINELVEKFNLLYNLEVPEVGDIEENVLQKMD</sequence>
<reference evidence="1" key="1">
    <citation type="submission" date="2021-02" db="EMBL/GenBank/DDBJ databases">
        <authorList>
            <person name="Nowell W R."/>
        </authorList>
    </citation>
    <scope>NUCLEOTIDE SEQUENCE</scope>
    <source>
        <strain evidence="1">Ploen Becks lab</strain>
    </source>
</reference>
<accession>A0A814IQV0</accession>
<evidence type="ECO:0000313" key="2">
    <source>
        <dbReference type="Proteomes" id="UP000663879"/>
    </source>
</evidence>
<dbReference type="PANTHER" id="PTHR47160:SF10">
    <property type="entry name" value="MULE TRANSPOSASE DOMAIN-CONTAINING PROTEIN"/>
    <property type="match status" value="1"/>
</dbReference>
<evidence type="ECO:0008006" key="3">
    <source>
        <dbReference type="Google" id="ProtNLM"/>
    </source>
</evidence>
<dbReference type="OrthoDB" id="7697804at2759"/>
<comment type="caution">
    <text evidence="1">The sequence shown here is derived from an EMBL/GenBank/DDBJ whole genome shotgun (WGS) entry which is preliminary data.</text>
</comment>
<dbReference type="EMBL" id="CAJNOC010004597">
    <property type="protein sequence ID" value="CAF1027246.1"/>
    <property type="molecule type" value="Genomic_DNA"/>
</dbReference>
<dbReference type="Proteomes" id="UP000663879">
    <property type="component" value="Unassembled WGS sequence"/>
</dbReference>